<sequence length="97" mass="11177">MGQTPSDDAWDWKFSPRGESQFAQLDAATQERIMDKLDEVVASEWREPSEFLEPLTGSPYQKLRVGGYRVGCRLHRETKTLRVESVRKREGAYKGDD</sequence>
<accession>A0ABD5Y4F5</accession>
<dbReference type="RefSeq" id="WP_274325900.1">
    <property type="nucleotide sequence ID" value="NZ_CP118158.1"/>
</dbReference>
<evidence type="ECO:0000313" key="2">
    <source>
        <dbReference type="Proteomes" id="UP001596432"/>
    </source>
</evidence>
<dbReference type="SUPFAM" id="SSF143011">
    <property type="entry name" value="RelE-like"/>
    <property type="match status" value="1"/>
</dbReference>
<evidence type="ECO:0000313" key="1">
    <source>
        <dbReference type="EMBL" id="MFC7140342.1"/>
    </source>
</evidence>
<dbReference type="EMBL" id="JBHTAS010000001">
    <property type="protein sequence ID" value="MFC7140342.1"/>
    <property type="molecule type" value="Genomic_DNA"/>
</dbReference>
<reference evidence="1 2" key="1">
    <citation type="journal article" date="2019" name="Int. J. Syst. Evol. Microbiol.">
        <title>The Global Catalogue of Microorganisms (GCM) 10K type strain sequencing project: providing services to taxonomists for standard genome sequencing and annotation.</title>
        <authorList>
            <consortium name="The Broad Institute Genomics Platform"/>
            <consortium name="The Broad Institute Genome Sequencing Center for Infectious Disease"/>
            <person name="Wu L."/>
            <person name="Ma J."/>
        </authorList>
    </citation>
    <scope>NUCLEOTIDE SEQUENCE [LARGE SCALE GENOMIC DNA]</scope>
    <source>
        <strain evidence="1 2">XZYJT29</strain>
    </source>
</reference>
<dbReference type="InterPro" id="IPR035093">
    <property type="entry name" value="RelE/ParE_toxin_dom_sf"/>
</dbReference>
<keyword evidence="2" id="KW-1185">Reference proteome</keyword>
<dbReference type="AlphaFoldDB" id="A0ABD5Y4F5"/>
<proteinExistence type="predicted"/>
<protein>
    <submittedName>
        <fullName evidence="1">Type II toxin-antitoxin system RelE/ParE family toxin</fullName>
    </submittedName>
</protein>
<dbReference type="Gene3D" id="3.30.2310.20">
    <property type="entry name" value="RelE-like"/>
    <property type="match status" value="1"/>
</dbReference>
<organism evidence="1 2">
    <name type="scientific">Halosimplex aquaticum</name>
    <dbReference type="NCBI Taxonomy" id="3026162"/>
    <lineage>
        <taxon>Archaea</taxon>
        <taxon>Methanobacteriati</taxon>
        <taxon>Methanobacteriota</taxon>
        <taxon>Stenosarchaea group</taxon>
        <taxon>Halobacteria</taxon>
        <taxon>Halobacteriales</taxon>
        <taxon>Haloarculaceae</taxon>
        <taxon>Halosimplex</taxon>
    </lineage>
</organism>
<dbReference type="GeneID" id="78820630"/>
<name>A0ABD5Y4F5_9EURY</name>
<dbReference type="Proteomes" id="UP001596432">
    <property type="component" value="Unassembled WGS sequence"/>
</dbReference>
<comment type="caution">
    <text evidence="1">The sequence shown here is derived from an EMBL/GenBank/DDBJ whole genome shotgun (WGS) entry which is preliminary data.</text>
</comment>
<gene>
    <name evidence="1" type="ORF">ACFQMA_10950</name>
</gene>